<evidence type="ECO:0000313" key="3">
    <source>
        <dbReference type="Proteomes" id="UP000053676"/>
    </source>
</evidence>
<dbReference type="EMBL" id="KI660155">
    <property type="protein sequence ID" value="ETN77738.1"/>
    <property type="molecule type" value="Genomic_DNA"/>
</dbReference>
<keyword evidence="3" id="KW-1185">Reference proteome</keyword>
<dbReference type="AlphaFoldDB" id="W2T792"/>
<dbReference type="InterPro" id="IPR029036">
    <property type="entry name" value="P5CR_dimer"/>
</dbReference>
<proteinExistence type="predicted"/>
<dbReference type="InterPro" id="IPR008927">
    <property type="entry name" value="6-PGluconate_DH-like_C_sf"/>
</dbReference>
<sequence>MRFSQKFLFLGHCIANITWLRPITALQPHSRWFKIAPTVRAKTLSVTICTGNPNLMNLIQMKNNSTHPAQLKDDVQSPGGSSVYGMHKLETGGLKGVSYYLTNEYDLRL</sequence>
<evidence type="ECO:0000313" key="2">
    <source>
        <dbReference type="EMBL" id="ETN77738.1"/>
    </source>
</evidence>
<accession>W2T792</accession>
<dbReference type="Proteomes" id="UP000053676">
    <property type="component" value="Unassembled WGS sequence"/>
</dbReference>
<dbReference type="STRING" id="51031.W2T792"/>
<organism evidence="2 3">
    <name type="scientific">Necator americanus</name>
    <name type="common">Human hookworm</name>
    <dbReference type="NCBI Taxonomy" id="51031"/>
    <lineage>
        <taxon>Eukaryota</taxon>
        <taxon>Metazoa</taxon>
        <taxon>Ecdysozoa</taxon>
        <taxon>Nematoda</taxon>
        <taxon>Chromadorea</taxon>
        <taxon>Rhabditida</taxon>
        <taxon>Rhabditina</taxon>
        <taxon>Rhabditomorpha</taxon>
        <taxon>Strongyloidea</taxon>
        <taxon>Ancylostomatidae</taxon>
        <taxon>Bunostominae</taxon>
        <taxon>Necator</taxon>
    </lineage>
</organism>
<reference evidence="3" key="1">
    <citation type="journal article" date="2014" name="Nat. Genet.">
        <title>Genome of the human hookworm Necator americanus.</title>
        <authorList>
            <person name="Tang Y.T."/>
            <person name="Gao X."/>
            <person name="Rosa B.A."/>
            <person name="Abubucker S."/>
            <person name="Hallsworth-Pepin K."/>
            <person name="Martin J."/>
            <person name="Tyagi R."/>
            <person name="Heizer E."/>
            <person name="Zhang X."/>
            <person name="Bhonagiri-Palsikar V."/>
            <person name="Minx P."/>
            <person name="Warren W.C."/>
            <person name="Wang Q."/>
            <person name="Zhan B."/>
            <person name="Hotez P.J."/>
            <person name="Sternberg P.W."/>
            <person name="Dougall A."/>
            <person name="Gaze S.T."/>
            <person name="Mulvenna J."/>
            <person name="Sotillo J."/>
            <person name="Ranganathan S."/>
            <person name="Rabelo E.M."/>
            <person name="Wilson R.K."/>
            <person name="Felgner P.L."/>
            <person name="Bethony J."/>
            <person name="Hawdon J.M."/>
            <person name="Gasser R.B."/>
            <person name="Loukas A."/>
            <person name="Mitreva M."/>
        </authorList>
    </citation>
    <scope>NUCLEOTIDE SEQUENCE [LARGE SCALE GENOMIC DNA]</scope>
</reference>
<dbReference type="KEGG" id="nai:NECAME_10863"/>
<dbReference type="SUPFAM" id="SSF48179">
    <property type="entry name" value="6-phosphogluconate dehydrogenase C-terminal domain-like"/>
    <property type="match status" value="1"/>
</dbReference>
<dbReference type="Gene3D" id="1.10.3730.10">
    <property type="entry name" value="ProC C-terminal domain-like"/>
    <property type="match status" value="1"/>
</dbReference>
<dbReference type="OrthoDB" id="10263291at2759"/>
<name>W2T792_NECAM</name>
<feature type="domain" description="Pyrroline-5-carboxylate reductase dimerisation" evidence="1">
    <location>
        <begin position="58"/>
        <end position="97"/>
    </location>
</feature>
<dbReference type="Pfam" id="PF14748">
    <property type="entry name" value="P5CR_dimer"/>
    <property type="match status" value="1"/>
</dbReference>
<evidence type="ECO:0000259" key="1">
    <source>
        <dbReference type="Pfam" id="PF14748"/>
    </source>
</evidence>
<protein>
    <recommendedName>
        <fullName evidence="1">Pyrroline-5-carboxylate reductase dimerisation domain-containing protein</fullName>
    </recommendedName>
</protein>
<gene>
    <name evidence="2" type="ORF">NECAME_10863</name>
</gene>